<accession>A0A0A1TUL8</accession>
<dbReference type="GO" id="GO:0030246">
    <property type="term" value="F:carbohydrate binding"/>
    <property type="evidence" value="ECO:0007669"/>
    <property type="project" value="UniProtKB-KW"/>
</dbReference>
<keyword evidence="4" id="KW-1185">Reference proteome</keyword>
<feature type="signal peptide" evidence="2">
    <location>
        <begin position="1"/>
        <end position="15"/>
    </location>
</feature>
<protein>
    <submittedName>
        <fullName evidence="3">170 kDa surface lectin, putative</fullName>
    </submittedName>
</protein>
<dbReference type="GeneID" id="14882701"/>
<keyword evidence="1" id="KW-0812">Transmembrane</keyword>
<feature type="transmembrane region" description="Helical" evidence="1">
    <location>
        <begin position="1212"/>
        <end position="1238"/>
    </location>
</feature>
<organism evidence="3 4">
    <name type="scientific">Entamoeba invadens IP1</name>
    <dbReference type="NCBI Taxonomy" id="370355"/>
    <lineage>
        <taxon>Eukaryota</taxon>
        <taxon>Amoebozoa</taxon>
        <taxon>Evosea</taxon>
        <taxon>Archamoebae</taxon>
        <taxon>Mastigamoebida</taxon>
        <taxon>Entamoebidae</taxon>
        <taxon>Entamoeba</taxon>
    </lineage>
</organism>
<evidence type="ECO:0000256" key="1">
    <source>
        <dbReference type="SAM" id="Phobius"/>
    </source>
</evidence>
<reference evidence="3 4" key="1">
    <citation type="submission" date="2012-10" db="EMBL/GenBank/DDBJ databases">
        <authorList>
            <person name="Zafar N."/>
            <person name="Inman J."/>
            <person name="Hall N."/>
            <person name="Lorenzi H."/>
            <person name="Caler E."/>
        </authorList>
    </citation>
    <scope>NUCLEOTIDE SEQUENCE [LARGE SCALE GENOMIC DNA]</scope>
    <source>
        <strain evidence="3 4">IP1</strain>
    </source>
</reference>
<keyword evidence="1" id="KW-0472">Membrane</keyword>
<dbReference type="VEuPathDB" id="AmoebaDB:EIN_470060"/>
<dbReference type="OrthoDB" id="28608at2759"/>
<dbReference type="KEGG" id="eiv:EIN_470060"/>
<dbReference type="EMBL" id="KB207240">
    <property type="protein sequence ID" value="ELP83772.1"/>
    <property type="molecule type" value="Genomic_DNA"/>
</dbReference>
<feature type="chain" id="PRO_5012678082" evidence="2">
    <location>
        <begin position="16"/>
        <end position="1275"/>
    </location>
</feature>
<keyword evidence="2" id="KW-0732">Signal</keyword>
<keyword evidence="3" id="KW-0430">Lectin</keyword>
<gene>
    <name evidence="3" type="ORF">EIN_470060</name>
</gene>
<proteinExistence type="predicted"/>
<dbReference type="RefSeq" id="XP_004183118.1">
    <property type="nucleotide sequence ID" value="XM_004183070.1"/>
</dbReference>
<evidence type="ECO:0000313" key="4">
    <source>
        <dbReference type="Proteomes" id="UP000014680"/>
    </source>
</evidence>
<evidence type="ECO:0000313" key="3">
    <source>
        <dbReference type="EMBL" id="ELP83772.1"/>
    </source>
</evidence>
<evidence type="ECO:0000256" key="2">
    <source>
        <dbReference type="SAM" id="SignalP"/>
    </source>
</evidence>
<dbReference type="OMA" id="TERCDRN"/>
<sequence>MKTIIIALLCLQVFSDRLNEFSGDVDIYDLGTMNRGKNAGLWQHSSENKYDVLYYLAMQPWRHIIWTSFENGVFVTRVINEDHNVKNFNTLNTDSNQDFCQKDYGYPVSKYEIDWNRVPTDSTRLKAVDINGKTCYQYPAKSPLVYVALSEKMTAETKTENYDICRFDFIGGKTITFRSFNGLNQDFIVEYNKTAIKCQKDFTKNNVGTELALIFGISDKAALKSVQSAFNDFKSLSTLSSVTVYYLKGESYQTLKITKEQLTYATLSSIEPSKGKVDTLIVAASRDLEAKVTKKTIKRGAILVLTDDGINREFNAETDFDRKNLTVHVVSLNRQGDAMTAKLQTLLSLGGHFHETSDTNKVAEQIKEAFNIIRANLTERCDRNKCNGFCDAKNRCTCPMCCENTCFYSFCNTTSGTCTPWPPVNPKQKVKCPSNCIGDYTCKDLEGCVVSRYNNSCEPKVACMKPTCPNGDKGTCSIQDNCPQDDVPATDGYCWTYKCDSNSGYCIKHTKGAEKCPTKTSLCQQYKCDANLKCRVENKVCVKTIPYVEMDCYVAKCNEKTGQCENKLSCDTFTSCGGQTSTTSICKCDASTNNKCQCDKVAGGNYCDSDKNEICDYTHEPPKCVASRCKEDLTSKNCLKATCNETDGTLLWNPITCDQKVIVDDVNKCNNTFGYVCKDNACVVEQIVTDEALQVDCGVCKYDTAQKKVVHISTCTTQKSTCGEFQGQCVDKKCIYPQTAGKDPNDFCQTCLSLECGADKTAYNYEYNNATGRCSYTTLKLPQCSVCVNGAYMQYCKDVVLHKTWTSDDGVELQYTLPKDCRSGDCIPRYPMSCMETEYFGEILKTFGECSDGDYLEASYHYSSKLDVYKLNYGFPQSPDFIEEADKEAYCVWKFKKTNCKKCISHQTNSSFEIVDECPRQSGGVDYICSDNECTIDPDFKCQPQNCVVKNMPEGKTECEDLYNLCDNSTAKLNSAREKEFAKYDTVGRTMSCGTTNCISNKCPTLSDDTKCQSTEEHPDYGCRKAAHICDTEKDVFWCSFTPLNGPEDDDEFFLTRDNVKLNNKCYNYICEETCTGGANTFEEYKTNTEAKKCTHKWVLDEKNSNVDPKPRNLCEDATCNKATGLTEYKDKSCFVAEEFPTLTANQARCFYCQCSYIDGSASLVMFAETETEFYQLDACGNCMVMNQTDRTQQLNEKAECILAGEINNTGAIAAATTVAAVVVALVVALVAVSIGVFKTYQLVSSAMKNVVNTANENAQFKAADNEAANTNFTT</sequence>
<name>A0A0A1TUL8_ENTIV</name>
<dbReference type="AlphaFoldDB" id="A0A0A1TUL8"/>
<keyword evidence="1" id="KW-1133">Transmembrane helix</keyword>
<dbReference type="Proteomes" id="UP000014680">
    <property type="component" value="Unassembled WGS sequence"/>
</dbReference>